<dbReference type="EMBL" id="PCQL01000037">
    <property type="protein sequence ID" value="PRC11684.1"/>
    <property type="molecule type" value="Genomic_DNA"/>
</dbReference>
<dbReference type="CDD" id="cd00586">
    <property type="entry name" value="4HBT"/>
    <property type="match status" value="1"/>
</dbReference>
<name>A0A2S9E9W9_9PSED</name>
<reference evidence="3 4" key="1">
    <citation type="submission" date="2017-09" db="EMBL/GenBank/DDBJ databases">
        <title>Genomic, metabolic, and phenotypic characteristics of bacterial isolates from the natural microbiome of the model nematode Caenorhabditis elegans.</title>
        <authorList>
            <person name="Zimmermann J."/>
            <person name="Obeng N."/>
            <person name="Yang W."/>
            <person name="Obeng O."/>
            <person name="Kissoyan K."/>
            <person name="Pees B."/>
            <person name="Dirksen P."/>
            <person name="Hoppner M."/>
            <person name="Franke A."/>
            <person name="Rosenstiel P."/>
            <person name="Leippe M."/>
            <person name="Dierking K."/>
            <person name="Kaleta C."/>
            <person name="Schulenburg H."/>
        </authorList>
    </citation>
    <scope>NUCLEOTIDE SEQUENCE [LARGE SCALE GENOMIC DNA]</scope>
    <source>
        <strain evidence="3 4">MYb117</strain>
    </source>
</reference>
<evidence type="ECO:0000256" key="1">
    <source>
        <dbReference type="ARBA" id="ARBA00005953"/>
    </source>
</evidence>
<dbReference type="Proteomes" id="UP000238045">
    <property type="component" value="Unassembled WGS sequence"/>
</dbReference>
<keyword evidence="2" id="KW-0378">Hydrolase</keyword>
<dbReference type="PANTHER" id="PTHR31793">
    <property type="entry name" value="4-HYDROXYBENZOYL-COA THIOESTERASE FAMILY MEMBER"/>
    <property type="match status" value="1"/>
</dbReference>
<evidence type="ECO:0000313" key="3">
    <source>
        <dbReference type="EMBL" id="PRC11684.1"/>
    </source>
</evidence>
<dbReference type="RefSeq" id="WP_105699129.1">
    <property type="nucleotide sequence ID" value="NZ_CP159260.1"/>
</dbReference>
<gene>
    <name evidence="3" type="ORF">CQZ99_24520</name>
</gene>
<evidence type="ECO:0000313" key="4">
    <source>
        <dbReference type="Proteomes" id="UP000238045"/>
    </source>
</evidence>
<protein>
    <submittedName>
        <fullName evidence="3">Uncharacterized protein</fullName>
    </submittedName>
</protein>
<evidence type="ECO:0000256" key="2">
    <source>
        <dbReference type="ARBA" id="ARBA00022801"/>
    </source>
</evidence>
<dbReference type="SUPFAM" id="SSF54637">
    <property type="entry name" value="Thioesterase/thiol ester dehydrase-isomerase"/>
    <property type="match status" value="1"/>
</dbReference>
<organism evidence="3 4">
    <name type="scientific">Pseudomonas poae</name>
    <dbReference type="NCBI Taxonomy" id="200451"/>
    <lineage>
        <taxon>Bacteria</taxon>
        <taxon>Pseudomonadati</taxon>
        <taxon>Pseudomonadota</taxon>
        <taxon>Gammaproteobacteria</taxon>
        <taxon>Pseudomonadales</taxon>
        <taxon>Pseudomonadaceae</taxon>
        <taxon>Pseudomonas</taxon>
    </lineage>
</organism>
<dbReference type="Pfam" id="PF13279">
    <property type="entry name" value="4HBT_2"/>
    <property type="match status" value="1"/>
</dbReference>
<keyword evidence="4" id="KW-1185">Reference proteome</keyword>
<sequence length="134" mass="15255">MTHFAYKRHLHHYETDADGVCHFSNYLRIFEEAFEFSLAQAGFATAKLEHGFAVVGLQADYVYPLRAGDEFNAKIHFPSVKRSFLEVHVSIHMEVNYCASIKAKLAAIDRTTNNSILLAPLLREKLITLVMEQP</sequence>
<dbReference type="Gene3D" id="3.10.129.10">
    <property type="entry name" value="Hotdog Thioesterase"/>
    <property type="match status" value="1"/>
</dbReference>
<dbReference type="PANTHER" id="PTHR31793:SF27">
    <property type="entry name" value="NOVEL THIOESTERASE SUPERFAMILY DOMAIN AND SAPOSIN A-TYPE DOMAIN CONTAINING PROTEIN (0610012H03RIK)"/>
    <property type="match status" value="1"/>
</dbReference>
<dbReference type="InterPro" id="IPR050563">
    <property type="entry name" value="4-hydroxybenzoyl-CoA_TE"/>
</dbReference>
<proteinExistence type="inferred from homology"/>
<accession>A0A2S9E9W9</accession>
<dbReference type="InterPro" id="IPR029069">
    <property type="entry name" value="HotDog_dom_sf"/>
</dbReference>
<comment type="similarity">
    <text evidence="1">Belongs to the 4-hydroxybenzoyl-CoA thioesterase family.</text>
</comment>
<comment type="caution">
    <text evidence="3">The sequence shown here is derived from an EMBL/GenBank/DDBJ whole genome shotgun (WGS) entry which is preliminary data.</text>
</comment>
<dbReference type="GO" id="GO:0047617">
    <property type="term" value="F:fatty acyl-CoA hydrolase activity"/>
    <property type="evidence" value="ECO:0007669"/>
    <property type="project" value="TreeGrafter"/>
</dbReference>
<dbReference type="AlphaFoldDB" id="A0A2S9E9W9"/>